<organism evidence="1 2">
    <name type="scientific">Aquisalimonas asiatica</name>
    <dbReference type="NCBI Taxonomy" id="406100"/>
    <lineage>
        <taxon>Bacteria</taxon>
        <taxon>Pseudomonadati</taxon>
        <taxon>Pseudomonadota</taxon>
        <taxon>Gammaproteobacteria</taxon>
        <taxon>Chromatiales</taxon>
        <taxon>Ectothiorhodospiraceae</taxon>
        <taxon>Aquisalimonas</taxon>
    </lineage>
</organism>
<protein>
    <submittedName>
        <fullName evidence="1">Uncharacterized conserved protein YdgA, DUF945 family</fullName>
    </submittedName>
</protein>
<proteinExistence type="predicted"/>
<name>A0A1H8VNY9_9GAMM</name>
<dbReference type="EMBL" id="FOEG01000014">
    <property type="protein sequence ID" value="SEP17044.1"/>
    <property type="molecule type" value="Genomic_DNA"/>
</dbReference>
<gene>
    <name evidence="1" type="ORF">SAMN04488052_1148</name>
</gene>
<dbReference type="STRING" id="406100.SAMN04488052_1148"/>
<dbReference type="RefSeq" id="WP_091646303.1">
    <property type="nucleotide sequence ID" value="NZ_FOEG01000014.1"/>
</dbReference>
<keyword evidence="2" id="KW-1185">Reference proteome</keyword>
<dbReference type="InterPro" id="IPR010352">
    <property type="entry name" value="DUF945"/>
</dbReference>
<evidence type="ECO:0000313" key="2">
    <source>
        <dbReference type="Proteomes" id="UP000199657"/>
    </source>
</evidence>
<dbReference type="OrthoDB" id="5444681at2"/>
<sequence length="468" mass="50470">MKRLLIGCGLAAVVVAVGLGAGPVWTGAVAERHHARALEALEGEAQVRVRSSEYDRGFFGATSRVEVEFIGPVADEFASFMEWEFGVRQAPVLVFHDRISHGPIPSGSGGVPGAAFVASRVEVAEQIGESLPMFADDPTVMTAETRVGFDGASRTTFATPGWDVEGDDAAFSFSGLNGTFRMDADMVGGEIDMNFDRLAVTELGTTWSAQGVRFHSEPEDLGAVVWTGDSVLEIDTVGVDDAEIEGVRVASWAGIDDGAFDITLDATMHAMVADGYRIEESRLKAALYRIDQEALEQVVELTDQLEMGHIDDYTMGMRLFALLPQLLEREPELVIEELSVAMPEGPVQASARVTWDGRAPSLENPLAAVDGLFAEVQVNASREAVHRSVRAYVRQDLASDMLMRGQSLSEEAVDERANQLASERVNEMVSGGLFQLDGQDLQGHVLIEDGLVLVNGKNYGPVWGLLAP</sequence>
<reference evidence="1 2" key="1">
    <citation type="submission" date="2016-10" db="EMBL/GenBank/DDBJ databases">
        <authorList>
            <person name="de Groot N.N."/>
        </authorList>
    </citation>
    <scope>NUCLEOTIDE SEQUENCE [LARGE SCALE GENOMIC DNA]</scope>
    <source>
        <strain evidence="1 2">CGMCC 1.6291</strain>
    </source>
</reference>
<dbReference type="Proteomes" id="UP000199657">
    <property type="component" value="Unassembled WGS sequence"/>
</dbReference>
<accession>A0A1H8VNY9</accession>
<dbReference type="AlphaFoldDB" id="A0A1H8VNY9"/>
<dbReference type="Pfam" id="PF06097">
    <property type="entry name" value="DUF945"/>
    <property type="match status" value="1"/>
</dbReference>
<evidence type="ECO:0000313" key="1">
    <source>
        <dbReference type="EMBL" id="SEP17044.1"/>
    </source>
</evidence>